<feature type="compositionally biased region" description="Basic and acidic residues" evidence="4">
    <location>
        <begin position="332"/>
        <end position="342"/>
    </location>
</feature>
<comment type="caution">
    <text evidence="5">The sequence shown here is derived from an EMBL/GenBank/DDBJ whole genome shotgun (WGS) entry which is preliminary data.</text>
</comment>
<dbReference type="GO" id="GO:0085020">
    <property type="term" value="P:protein K6-linked ubiquitination"/>
    <property type="evidence" value="ECO:0007669"/>
    <property type="project" value="TreeGrafter"/>
</dbReference>
<evidence type="ECO:0000256" key="4">
    <source>
        <dbReference type="SAM" id="MobiDB-lite"/>
    </source>
</evidence>
<sequence length="638" mass="70913">MRTRMSDKLEEARSSQIDDLLAEKHRLEALFTGHHQAHPKLSLIYTKLAQYYASVNRSHEAAMYKSNANTLNSMVHQQKSEENAEIKEKKTIKGTRQGGKRGRSAARKLTHNGDPLILLAAGRGDMEEVRRLMQEGDDVNEQSSAGWTALSEAVTKEHAEMVDFLLSKGADPNSASIIGWSGSSLGGGLTPLHEACSSGSVTIACKLIGSGADVTKGNVNGWIAVDFLEQFLKENVEILDEKKMKECEKLVEDLMEMQHNMGFVRVSDPIIPNGNVEESGPWWDEVRRMNEEGGRGRRRTRKRGTDYSPTAKKATKSSMKEKSVKKTKKKRKGEEEKETREDENNETTPIAIPKKRNKIPEVTTEPLDVVGHVDAGVVYGGAMDGGEEQNQREEGFDFGLDVVEVEVRTQEEEAEDNEGGEMEDADTTGAVIDPSGGNGQSGQEDQENTIPIDGSESVMEEGDFDEKAHIDDLFDWDAAVKREVITPDEEEYGEDESRRTISSILRDDEEREHQFAAGRAMKNDEGDDDVRLVAPIRVRSHLEQFGETIGGVQYDFGARTMVLVTIRDGDNERRVVIETANSGRVCDLSSHLDLVRHIKNRRCEWTFNGNEINRSTIGGVAQLSLVKPLELVCRLKGA</sequence>
<dbReference type="GO" id="GO:0004842">
    <property type="term" value="F:ubiquitin-protein transferase activity"/>
    <property type="evidence" value="ECO:0007669"/>
    <property type="project" value="TreeGrafter"/>
</dbReference>
<feature type="repeat" description="ANK" evidence="3">
    <location>
        <begin position="187"/>
        <end position="219"/>
    </location>
</feature>
<keyword evidence="2 3" id="KW-0040">ANK repeat</keyword>
<evidence type="ECO:0000313" key="5">
    <source>
        <dbReference type="EMBL" id="GMT20111.1"/>
    </source>
</evidence>
<dbReference type="InterPro" id="IPR002110">
    <property type="entry name" value="Ankyrin_rpt"/>
</dbReference>
<feature type="compositionally biased region" description="Acidic residues" evidence="4">
    <location>
        <begin position="412"/>
        <end position="426"/>
    </location>
</feature>
<evidence type="ECO:0000256" key="2">
    <source>
        <dbReference type="ARBA" id="ARBA00023043"/>
    </source>
</evidence>
<dbReference type="GO" id="GO:0031436">
    <property type="term" value="C:BRCA1-BARD1 complex"/>
    <property type="evidence" value="ECO:0007669"/>
    <property type="project" value="TreeGrafter"/>
</dbReference>
<feature type="repeat" description="ANK" evidence="3">
    <location>
        <begin position="145"/>
        <end position="177"/>
    </location>
</feature>
<reference evidence="5" key="1">
    <citation type="submission" date="2023-10" db="EMBL/GenBank/DDBJ databases">
        <title>Genome assembly of Pristionchus species.</title>
        <authorList>
            <person name="Yoshida K."/>
            <person name="Sommer R.J."/>
        </authorList>
    </citation>
    <scope>NUCLEOTIDE SEQUENCE</scope>
    <source>
        <strain evidence="5">RS5133</strain>
    </source>
</reference>
<gene>
    <name evidence="5" type="ORF">PFISCL1PPCAC_11408</name>
</gene>
<dbReference type="Pfam" id="PF12796">
    <property type="entry name" value="Ank_2"/>
    <property type="match status" value="1"/>
</dbReference>
<feature type="region of interest" description="Disordered" evidence="4">
    <location>
        <begin position="410"/>
        <end position="448"/>
    </location>
</feature>
<keyword evidence="1" id="KW-0677">Repeat</keyword>
<keyword evidence="6" id="KW-1185">Reference proteome</keyword>
<evidence type="ECO:0000256" key="3">
    <source>
        <dbReference type="PROSITE-ProRule" id="PRU00023"/>
    </source>
</evidence>
<dbReference type="PROSITE" id="PS50088">
    <property type="entry name" value="ANK_REPEAT"/>
    <property type="match status" value="3"/>
</dbReference>
<protein>
    <recommendedName>
        <fullName evidence="7">Ankyrin repeat-containing protein</fullName>
    </recommendedName>
</protein>
<name>A0AAV5VL19_9BILA</name>
<dbReference type="PANTHER" id="PTHR24171">
    <property type="entry name" value="ANKYRIN REPEAT DOMAIN-CONTAINING PROTEIN 39-RELATED"/>
    <property type="match status" value="1"/>
</dbReference>
<proteinExistence type="predicted"/>
<evidence type="ECO:0008006" key="7">
    <source>
        <dbReference type="Google" id="ProtNLM"/>
    </source>
</evidence>
<dbReference type="PANTHER" id="PTHR24171:SF8">
    <property type="entry name" value="BRCA1-ASSOCIATED RING DOMAIN PROTEIN 1"/>
    <property type="match status" value="1"/>
</dbReference>
<dbReference type="PROSITE" id="PS50297">
    <property type="entry name" value="ANK_REP_REGION"/>
    <property type="match status" value="2"/>
</dbReference>
<dbReference type="EMBL" id="BTSY01000003">
    <property type="protein sequence ID" value="GMT20111.1"/>
    <property type="molecule type" value="Genomic_DNA"/>
</dbReference>
<dbReference type="SUPFAM" id="SSF48403">
    <property type="entry name" value="Ankyrin repeat"/>
    <property type="match status" value="1"/>
</dbReference>
<dbReference type="InterPro" id="IPR036770">
    <property type="entry name" value="Ankyrin_rpt-contain_sf"/>
</dbReference>
<dbReference type="AlphaFoldDB" id="A0AAV5VL19"/>
<evidence type="ECO:0000256" key="1">
    <source>
        <dbReference type="ARBA" id="ARBA00022737"/>
    </source>
</evidence>
<organism evidence="5 6">
    <name type="scientific">Pristionchus fissidentatus</name>
    <dbReference type="NCBI Taxonomy" id="1538716"/>
    <lineage>
        <taxon>Eukaryota</taxon>
        <taxon>Metazoa</taxon>
        <taxon>Ecdysozoa</taxon>
        <taxon>Nematoda</taxon>
        <taxon>Chromadorea</taxon>
        <taxon>Rhabditida</taxon>
        <taxon>Rhabditina</taxon>
        <taxon>Diplogasteromorpha</taxon>
        <taxon>Diplogasteroidea</taxon>
        <taxon>Neodiplogasteridae</taxon>
        <taxon>Pristionchus</taxon>
    </lineage>
</organism>
<dbReference type="Gene3D" id="1.25.40.20">
    <property type="entry name" value="Ankyrin repeat-containing domain"/>
    <property type="match status" value="1"/>
</dbReference>
<evidence type="ECO:0000313" key="6">
    <source>
        <dbReference type="Proteomes" id="UP001432322"/>
    </source>
</evidence>
<feature type="region of interest" description="Disordered" evidence="4">
    <location>
        <begin position="289"/>
        <end position="351"/>
    </location>
</feature>
<feature type="repeat" description="ANK" evidence="3">
    <location>
        <begin position="112"/>
        <end position="144"/>
    </location>
</feature>
<dbReference type="GO" id="GO:0070531">
    <property type="term" value="C:BRCA1-A complex"/>
    <property type="evidence" value="ECO:0007669"/>
    <property type="project" value="TreeGrafter"/>
</dbReference>
<dbReference type="SMART" id="SM00248">
    <property type="entry name" value="ANK"/>
    <property type="match status" value="3"/>
</dbReference>
<dbReference type="Pfam" id="PF00023">
    <property type="entry name" value="Ank"/>
    <property type="match status" value="1"/>
</dbReference>
<dbReference type="Proteomes" id="UP001432322">
    <property type="component" value="Unassembled WGS sequence"/>
</dbReference>
<accession>A0AAV5VL19</accession>